<dbReference type="EMBL" id="JXJN01023159">
    <property type="status" value="NOT_ANNOTATED_CDS"/>
    <property type="molecule type" value="Genomic_DNA"/>
</dbReference>
<dbReference type="EMBL" id="JXJN01023160">
    <property type="status" value="NOT_ANNOTATED_CDS"/>
    <property type="molecule type" value="Genomic_DNA"/>
</dbReference>
<sequence length="115" mass="12746">MYADSINCIKPKNCGTIHFTRTQQNRYCPLFFPVIVLAPSVAIETILFKSILFPSRHFCTAFAISSALICPESGSNPRSSPFGSWEDIYLSKRATCTVAFMPQDSSIAIDKAEES</sequence>
<dbReference type="Proteomes" id="UP000092460">
    <property type="component" value="Unassembled WGS sequence"/>
</dbReference>
<feature type="transmembrane region" description="Helical" evidence="1">
    <location>
        <begin position="30"/>
        <end position="48"/>
    </location>
</feature>
<keyword evidence="1" id="KW-0812">Transmembrane</keyword>
<reference evidence="2" key="2">
    <citation type="submission" date="2020-05" db="UniProtKB">
        <authorList>
            <consortium name="EnsemblMetazoa"/>
        </authorList>
    </citation>
    <scope>IDENTIFICATION</scope>
    <source>
        <strain evidence="2">IAEA</strain>
    </source>
</reference>
<accession>A0A1B0BZI3</accession>
<evidence type="ECO:0000313" key="2">
    <source>
        <dbReference type="EnsemblMetazoa" id="GPPI045135-PA"/>
    </source>
</evidence>
<protein>
    <submittedName>
        <fullName evidence="2">Uncharacterized protein</fullName>
    </submittedName>
</protein>
<dbReference type="VEuPathDB" id="VectorBase:GPPI045135"/>
<proteinExistence type="predicted"/>
<organism evidence="2 3">
    <name type="scientific">Glossina palpalis gambiensis</name>
    <dbReference type="NCBI Taxonomy" id="67801"/>
    <lineage>
        <taxon>Eukaryota</taxon>
        <taxon>Metazoa</taxon>
        <taxon>Ecdysozoa</taxon>
        <taxon>Arthropoda</taxon>
        <taxon>Hexapoda</taxon>
        <taxon>Insecta</taxon>
        <taxon>Pterygota</taxon>
        <taxon>Neoptera</taxon>
        <taxon>Endopterygota</taxon>
        <taxon>Diptera</taxon>
        <taxon>Brachycera</taxon>
        <taxon>Muscomorpha</taxon>
        <taxon>Hippoboscoidea</taxon>
        <taxon>Glossinidae</taxon>
        <taxon>Glossina</taxon>
    </lineage>
</organism>
<dbReference type="AlphaFoldDB" id="A0A1B0BZI3"/>
<dbReference type="EnsemblMetazoa" id="GPPI045135-RA">
    <property type="protein sequence ID" value="GPPI045135-PA"/>
    <property type="gene ID" value="GPPI045135"/>
</dbReference>
<evidence type="ECO:0000313" key="3">
    <source>
        <dbReference type="Proteomes" id="UP000092460"/>
    </source>
</evidence>
<reference evidence="3" key="1">
    <citation type="submission" date="2015-01" db="EMBL/GenBank/DDBJ databases">
        <authorList>
            <person name="Aksoy S."/>
            <person name="Warren W."/>
            <person name="Wilson R.K."/>
        </authorList>
    </citation>
    <scope>NUCLEOTIDE SEQUENCE [LARGE SCALE GENOMIC DNA]</scope>
    <source>
        <strain evidence="3">IAEA</strain>
    </source>
</reference>
<keyword evidence="1" id="KW-0472">Membrane</keyword>
<name>A0A1B0BZI3_9MUSC</name>
<keyword evidence="3" id="KW-1185">Reference proteome</keyword>
<keyword evidence="1" id="KW-1133">Transmembrane helix</keyword>
<evidence type="ECO:0000256" key="1">
    <source>
        <dbReference type="SAM" id="Phobius"/>
    </source>
</evidence>